<evidence type="ECO:0000313" key="5">
    <source>
        <dbReference type="Proteomes" id="UP000578077"/>
    </source>
</evidence>
<evidence type="ECO:0000256" key="1">
    <source>
        <dbReference type="ARBA" id="ARBA00022527"/>
    </source>
</evidence>
<dbReference type="InterPro" id="IPR047718">
    <property type="entry name" value="RsbA-like_anti_sig"/>
</dbReference>
<dbReference type="CDD" id="cd16936">
    <property type="entry name" value="HATPase_RsbW-like"/>
    <property type="match status" value="1"/>
</dbReference>
<sequence>MTSRAQTAGTGAEGTGGFQHRGVFFSSAEDLRERVLPRMRAARRDGDRVVLSVAPQTRATLLSGLSAADASGVEPLDPAELYDAPGRTLAALHARARAEHPRPVLVVGEPPLPTQDPVRLREWHRLDSALARALAATRLRMLCLHDARALPEQVRLDIRRTHPVLVAGGAEHDSPDYVGPAEFSAPDRTRLLPPPGGEQRSLEFGGDLASLRTAVTELAEKAEVAPDRLSDLVLAVNELAANAVEHGGGSGTVTLWRSPGWTRCDVTDRGPGLGDPLRGYDPADPLSPRGYGLWITRQLCDYMEIGSAGRGTRIRLHFRT</sequence>
<dbReference type="SUPFAM" id="SSF55874">
    <property type="entry name" value="ATPase domain of HSP90 chaperone/DNA topoisomerase II/histidine kinase"/>
    <property type="match status" value="1"/>
</dbReference>
<gene>
    <name evidence="4" type="ORF">HNR25_002981</name>
</gene>
<keyword evidence="1" id="KW-0723">Serine/threonine-protein kinase</keyword>
<dbReference type="RefSeq" id="WP_184635966.1">
    <property type="nucleotide sequence ID" value="NZ_BAABKT010000026.1"/>
</dbReference>
<dbReference type="AlphaFoldDB" id="A0A841EFP0"/>
<keyword evidence="1" id="KW-0418">Kinase</keyword>
<dbReference type="NCBIfam" id="NF041045">
    <property type="entry name" value="RsbA_anti_sig"/>
    <property type="match status" value="1"/>
</dbReference>
<keyword evidence="5" id="KW-1185">Reference proteome</keyword>
<dbReference type="Pfam" id="PF14417">
    <property type="entry name" value="MEDS"/>
    <property type="match status" value="1"/>
</dbReference>
<dbReference type="InterPro" id="IPR003594">
    <property type="entry name" value="HATPase_dom"/>
</dbReference>
<name>A0A841EFP0_9ACTN</name>
<protein>
    <submittedName>
        <fullName evidence="4">Anti-sigma regulatory factor (Ser/Thr protein kinase)</fullName>
    </submittedName>
</protein>
<dbReference type="Pfam" id="PF13581">
    <property type="entry name" value="HATPase_c_2"/>
    <property type="match status" value="1"/>
</dbReference>
<reference evidence="4 5" key="1">
    <citation type="submission" date="2020-08" db="EMBL/GenBank/DDBJ databases">
        <title>Sequencing the genomes of 1000 actinobacteria strains.</title>
        <authorList>
            <person name="Klenk H.-P."/>
        </authorList>
    </citation>
    <scope>NUCLEOTIDE SEQUENCE [LARGE SCALE GENOMIC DNA]</scope>
    <source>
        <strain evidence="4 5">DSM 44593</strain>
    </source>
</reference>
<feature type="domain" description="Histidine kinase/HSP90-like ATPase" evidence="2">
    <location>
        <begin position="208"/>
        <end position="316"/>
    </location>
</feature>
<evidence type="ECO:0000313" key="4">
    <source>
        <dbReference type="EMBL" id="MBB5999230.1"/>
    </source>
</evidence>
<keyword evidence="1" id="KW-0808">Transferase</keyword>
<dbReference type="Proteomes" id="UP000578077">
    <property type="component" value="Unassembled WGS sequence"/>
</dbReference>
<dbReference type="EMBL" id="JACHLY010000001">
    <property type="protein sequence ID" value="MBB5999230.1"/>
    <property type="molecule type" value="Genomic_DNA"/>
</dbReference>
<dbReference type="InterPro" id="IPR025847">
    <property type="entry name" value="MEDS_domain"/>
</dbReference>
<dbReference type="PANTHER" id="PTHR35526:SF3">
    <property type="entry name" value="ANTI-SIGMA-F FACTOR RSBW"/>
    <property type="match status" value="1"/>
</dbReference>
<evidence type="ECO:0000259" key="3">
    <source>
        <dbReference type="Pfam" id="PF14417"/>
    </source>
</evidence>
<proteinExistence type="predicted"/>
<dbReference type="InterPro" id="IPR036890">
    <property type="entry name" value="HATPase_C_sf"/>
</dbReference>
<dbReference type="InterPro" id="IPR050267">
    <property type="entry name" value="Anti-sigma-factor_SerPK"/>
</dbReference>
<evidence type="ECO:0000259" key="2">
    <source>
        <dbReference type="Pfam" id="PF13581"/>
    </source>
</evidence>
<organism evidence="4 5">
    <name type="scientific">Streptomonospora salina</name>
    <dbReference type="NCBI Taxonomy" id="104205"/>
    <lineage>
        <taxon>Bacteria</taxon>
        <taxon>Bacillati</taxon>
        <taxon>Actinomycetota</taxon>
        <taxon>Actinomycetes</taxon>
        <taxon>Streptosporangiales</taxon>
        <taxon>Nocardiopsidaceae</taxon>
        <taxon>Streptomonospora</taxon>
    </lineage>
</organism>
<dbReference type="GO" id="GO:0004674">
    <property type="term" value="F:protein serine/threonine kinase activity"/>
    <property type="evidence" value="ECO:0007669"/>
    <property type="project" value="UniProtKB-KW"/>
</dbReference>
<feature type="domain" description="MEDS" evidence="3">
    <location>
        <begin position="20"/>
        <end position="163"/>
    </location>
</feature>
<accession>A0A841EFP0</accession>
<dbReference type="Gene3D" id="3.30.565.10">
    <property type="entry name" value="Histidine kinase-like ATPase, C-terminal domain"/>
    <property type="match status" value="1"/>
</dbReference>
<comment type="caution">
    <text evidence="4">The sequence shown here is derived from an EMBL/GenBank/DDBJ whole genome shotgun (WGS) entry which is preliminary data.</text>
</comment>
<dbReference type="PANTHER" id="PTHR35526">
    <property type="entry name" value="ANTI-SIGMA-F FACTOR RSBW-RELATED"/>
    <property type="match status" value="1"/>
</dbReference>